<proteinExistence type="inferred from homology"/>
<accession>A0AAW6TV85</accession>
<feature type="domain" description="Glycosyltransferase subfamily 4-like N-terminal" evidence="5">
    <location>
        <begin position="56"/>
        <end position="156"/>
    </location>
</feature>
<evidence type="ECO:0000259" key="4">
    <source>
        <dbReference type="Pfam" id="PF00534"/>
    </source>
</evidence>
<dbReference type="GO" id="GO:0016757">
    <property type="term" value="F:glycosyltransferase activity"/>
    <property type="evidence" value="ECO:0007669"/>
    <property type="project" value="UniProtKB-KW"/>
</dbReference>
<dbReference type="EC" id="2.4.-.-" evidence="6"/>
<dbReference type="Proteomes" id="UP001431776">
    <property type="component" value="Unassembled WGS sequence"/>
</dbReference>
<dbReference type="Pfam" id="PF00534">
    <property type="entry name" value="Glycos_transf_1"/>
    <property type="match status" value="1"/>
</dbReference>
<evidence type="ECO:0000313" key="7">
    <source>
        <dbReference type="Proteomes" id="UP001431776"/>
    </source>
</evidence>
<protein>
    <submittedName>
        <fullName evidence="6">Glycosyltransferase family 4 protein</fullName>
        <ecNumber evidence="6">2.4.-.-</ecNumber>
    </submittedName>
</protein>
<sequence>MIHVLHIGPDKASRGGIASVIRTYVDCVADGDVAIRDLATVGDWSFAGKVLGAMKAYLLAPYAILRADIIHIHTASRNSWRRKRPFALLTKLLGRKLVIHIHGGGFRDYLRSMRPLSRSMNVHLLQLADCIICLSPRKLDEVAEYLGGVRTVTIANPCAFVPPVANRREGSTVRILFAGWICQQKGVFDLIRAFALVVRRCPDVDVELVVAGKGDVDAGKKLASDLGLLDKIHFPGWLDDSALREAYSGAHIYCLPSYVEGVPMSVLEAMVFSLPVVTCPVGGVPDVVRDGVHGVWIQPGDIPGIADALKRLIGDRDERERMGQAGRREVLNGYSTARVSGELMELYRSLAATSDPEDRVTRSVA</sequence>
<dbReference type="Gene3D" id="3.40.50.2000">
    <property type="entry name" value="Glycogen Phosphorylase B"/>
    <property type="match status" value="2"/>
</dbReference>
<dbReference type="PANTHER" id="PTHR12526:SF640">
    <property type="entry name" value="COLANIC ACID BIOSYNTHESIS GLYCOSYLTRANSFERASE WCAL-RELATED"/>
    <property type="match status" value="1"/>
</dbReference>
<evidence type="ECO:0000256" key="1">
    <source>
        <dbReference type="ARBA" id="ARBA00009481"/>
    </source>
</evidence>
<dbReference type="AlphaFoldDB" id="A0AAW6TV85"/>
<name>A0AAW6TV85_9BACT</name>
<gene>
    <name evidence="6" type="ORF">QJ522_10785</name>
</gene>
<dbReference type="CDD" id="cd03801">
    <property type="entry name" value="GT4_PimA-like"/>
    <property type="match status" value="1"/>
</dbReference>
<organism evidence="6 7">
    <name type="scientific">Anaerobaca lacustris</name>
    <dbReference type="NCBI Taxonomy" id="3044600"/>
    <lineage>
        <taxon>Bacteria</taxon>
        <taxon>Pseudomonadati</taxon>
        <taxon>Planctomycetota</taxon>
        <taxon>Phycisphaerae</taxon>
        <taxon>Sedimentisphaerales</taxon>
        <taxon>Anaerobacaceae</taxon>
        <taxon>Anaerobaca</taxon>
    </lineage>
</organism>
<evidence type="ECO:0000256" key="3">
    <source>
        <dbReference type="ARBA" id="ARBA00022679"/>
    </source>
</evidence>
<dbReference type="RefSeq" id="WP_349244935.1">
    <property type="nucleotide sequence ID" value="NZ_JASCXX010000011.1"/>
</dbReference>
<evidence type="ECO:0000313" key="6">
    <source>
        <dbReference type="EMBL" id="MDI6449528.1"/>
    </source>
</evidence>
<comment type="caution">
    <text evidence="6">The sequence shown here is derived from an EMBL/GenBank/DDBJ whole genome shotgun (WGS) entry which is preliminary data.</text>
</comment>
<dbReference type="InterPro" id="IPR001296">
    <property type="entry name" value="Glyco_trans_1"/>
</dbReference>
<keyword evidence="2 6" id="KW-0328">Glycosyltransferase</keyword>
<keyword evidence="3 6" id="KW-0808">Transferase</keyword>
<evidence type="ECO:0000256" key="2">
    <source>
        <dbReference type="ARBA" id="ARBA00022676"/>
    </source>
</evidence>
<dbReference type="EMBL" id="JASCXX010000011">
    <property type="protein sequence ID" value="MDI6449528.1"/>
    <property type="molecule type" value="Genomic_DNA"/>
</dbReference>
<dbReference type="PANTHER" id="PTHR12526">
    <property type="entry name" value="GLYCOSYLTRANSFERASE"/>
    <property type="match status" value="1"/>
</dbReference>
<feature type="domain" description="Glycosyl transferase family 1" evidence="4">
    <location>
        <begin position="174"/>
        <end position="328"/>
    </location>
</feature>
<keyword evidence="7" id="KW-1185">Reference proteome</keyword>
<dbReference type="SUPFAM" id="SSF53756">
    <property type="entry name" value="UDP-Glycosyltransferase/glycogen phosphorylase"/>
    <property type="match status" value="1"/>
</dbReference>
<comment type="similarity">
    <text evidence="1">Belongs to the glycosyltransferase group 1 family. Glycosyltransferase 4 subfamily.</text>
</comment>
<dbReference type="InterPro" id="IPR028098">
    <property type="entry name" value="Glyco_trans_4-like_N"/>
</dbReference>
<reference evidence="6" key="1">
    <citation type="submission" date="2023-05" db="EMBL/GenBank/DDBJ databases">
        <title>Anaerotaeda fermentans gen. nov., sp. nov., a novel anaerobic planctomycete of the new family within the order Sedimentisphaerales isolated from Taman Peninsula, Russia.</title>
        <authorList>
            <person name="Khomyakova M.A."/>
            <person name="Merkel A.Y."/>
            <person name="Slobodkin A.I."/>
        </authorList>
    </citation>
    <scope>NUCLEOTIDE SEQUENCE</scope>
    <source>
        <strain evidence="6">M17dextr</strain>
    </source>
</reference>
<dbReference type="Pfam" id="PF13579">
    <property type="entry name" value="Glyco_trans_4_4"/>
    <property type="match status" value="1"/>
</dbReference>
<evidence type="ECO:0000259" key="5">
    <source>
        <dbReference type="Pfam" id="PF13579"/>
    </source>
</evidence>